<sequence length="105" mass="11264">MTTTPRLPVGRPQRNGPLDTAFTAPLQRSPAPGGWTYVQMPGSAEFFGTRGLVKVRGTIDGHPFRSSFMALGDGTHKLPVAAEVRQVIGKEAGEPVTVHLEERLG</sequence>
<name>D2SGS8_GEOOG</name>
<dbReference type="Proteomes" id="UP000001382">
    <property type="component" value="Chromosome"/>
</dbReference>
<dbReference type="Gene3D" id="2.40.30.100">
    <property type="entry name" value="AF2212/PG0164-like"/>
    <property type="match status" value="1"/>
</dbReference>
<reference evidence="3" key="2">
    <citation type="submission" date="2010-01" db="EMBL/GenBank/DDBJ databases">
        <title>The complete genome of Geodermatophilus obscurus DSM 43160.</title>
        <authorList>
            <consortium name="US DOE Joint Genome Institute (JGI-PGF)"/>
            <person name="Lucas S."/>
            <person name="Copeland A."/>
            <person name="Lapidus A."/>
            <person name="Glavina del Rio T."/>
            <person name="Dalin E."/>
            <person name="Tice H."/>
            <person name="Bruce D."/>
            <person name="Goodwin L."/>
            <person name="Pitluck S."/>
            <person name="Kyrpides N."/>
            <person name="Mavromatis K."/>
            <person name="Ivanova N."/>
            <person name="Munk A.C."/>
            <person name="Brettin T."/>
            <person name="Detter J.C."/>
            <person name="Han C."/>
            <person name="Larimer F."/>
            <person name="Land M."/>
            <person name="Hauser L."/>
            <person name="Markowitz V."/>
            <person name="Cheng J.-F."/>
            <person name="Hugenholtz P."/>
            <person name="Woyke T."/>
            <person name="Wu D."/>
            <person name="Jando M."/>
            <person name="Schneider S."/>
            <person name="Klenk H.-P."/>
            <person name="Eisen J.A."/>
        </authorList>
    </citation>
    <scope>NUCLEOTIDE SEQUENCE [LARGE SCALE GENOMIC DNA]</scope>
    <source>
        <strain evidence="3">ATCC 25078 / DSM 43160 / JCM 3152 / KCC A-0152 / KCTC 9177 / NBRC 13315 / NRRL B-3577 / G-20</strain>
    </source>
</reference>
<reference evidence="2 3" key="1">
    <citation type="journal article" date="2010" name="Stand. Genomic Sci.">
        <title>Complete genome sequence of Geodermatophilus obscurus type strain (G-20).</title>
        <authorList>
            <person name="Ivanova N."/>
            <person name="Sikorski J."/>
            <person name="Jando M."/>
            <person name="Munk C."/>
            <person name="Lapidus A."/>
            <person name="Glavina Del Rio T."/>
            <person name="Copeland A."/>
            <person name="Tice H."/>
            <person name="Cheng J.-F."/>
            <person name="Lucas S."/>
            <person name="Chen F."/>
            <person name="Nolan M."/>
            <person name="Bruce D."/>
            <person name="Goodwin L."/>
            <person name="Pitluck S."/>
            <person name="Mavromatis K."/>
            <person name="Mikhailova N."/>
            <person name="Pati A."/>
            <person name="Chen A."/>
            <person name="Palaniappan K."/>
            <person name="Land M."/>
            <person name="Hauser L."/>
            <person name="Chang Y.-J."/>
            <person name="Jeffries C.D."/>
            <person name="Meincke L."/>
            <person name="Brettin T."/>
            <person name="Detter J.C."/>
            <person name="Detter J.C."/>
            <person name="Rohde M."/>
            <person name="Goeker M."/>
            <person name="Bristow J."/>
            <person name="Eisen J.A."/>
            <person name="Markowitz V."/>
            <person name="Hugenholtz P."/>
            <person name="Kyrpides N.C."/>
            <person name="Klenk H.-P."/>
        </authorList>
    </citation>
    <scope>NUCLEOTIDE SEQUENCE [LARGE SCALE GENOMIC DNA]</scope>
    <source>
        <strain evidence="3">ATCC 25078 / DSM 43160 / JCM 3152 / KCC A-0152 / KCTC 9177 / NBRC 13315 / NRRL B-3577 / G-20</strain>
    </source>
</reference>
<accession>D2SGS8</accession>
<dbReference type="SUPFAM" id="SSF141694">
    <property type="entry name" value="AF2212/PG0164-like"/>
    <property type="match status" value="1"/>
</dbReference>
<dbReference type="KEGG" id="gob:Gobs_2238"/>
<dbReference type="OrthoDB" id="8246703at2"/>
<protein>
    <recommendedName>
        <fullName evidence="4">DUF1905 domain-containing protein</fullName>
    </recommendedName>
</protein>
<evidence type="ECO:0000313" key="2">
    <source>
        <dbReference type="EMBL" id="ADB74921.1"/>
    </source>
</evidence>
<dbReference type="eggNOG" id="COG4430">
    <property type="taxonomic scope" value="Bacteria"/>
</dbReference>
<dbReference type="Pfam" id="PF08922">
    <property type="entry name" value="DUF1905"/>
    <property type="match status" value="1"/>
</dbReference>
<dbReference type="RefSeq" id="WP_012948356.1">
    <property type="nucleotide sequence ID" value="NC_013757.1"/>
</dbReference>
<dbReference type="AlphaFoldDB" id="D2SGS8"/>
<proteinExistence type="predicted"/>
<organism evidence="2 3">
    <name type="scientific">Geodermatophilus obscurus (strain ATCC 25078 / DSM 43160 / JCM 3152 / CCUG 61914 / KCC A-0152 / KCTC 9177 / NBRC 13315 / NRRL B-3577 / G-20)</name>
    <dbReference type="NCBI Taxonomy" id="526225"/>
    <lineage>
        <taxon>Bacteria</taxon>
        <taxon>Bacillati</taxon>
        <taxon>Actinomycetota</taxon>
        <taxon>Actinomycetes</taxon>
        <taxon>Geodermatophilales</taxon>
        <taxon>Geodermatophilaceae</taxon>
        <taxon>Geodermatophilus</taxon>
    </lineage>
</organism>
<evidence type="ECO:0000313" key="3">
    <source>
        <dbReference type="Proteomes" id="UP000001382"/>
    </source>
</evidence>
<gene>
    <name evidence="2" type="ordered locus">Gobs_2238</name>
</gene>
<feature type="region of interest" description="Disordered" evidence="1">
    <location>
        <begin position="1"/>
        <end position="31"/>
    </location>
</feature>
<dbReference type="STRING" id="526225.Gobs_2238"/>
<dbReference type="EMBL" id="CP001867">
    <property type="protein sequence ID" value="ADB74921.1"/>
    <property type="molecule type" value="Genomic_DNA"/>
</dbReference>
<keyword evidence="3" id="KW-1185">Reference proteome</keyword>
<dbReference type="InterPro" id="IPR015018">
    <property type="entry name" value="DUF1905"/>
</dbReference>
<evidence type="ECO:0008006" key="4">
    <source>
        <dbReference type="Google" id="ProtNLM"/>
    </source>
</evidence>
<evidence type="ECO:0000256" key="1">
    <source>
        <dbReference type="SAM" id="MobiDB-lite"/>
    </source>
</evidence>
<dbReference type="HOGENOM" id="CLU_157172_1_0_11"/>
<dbReference type="InterPro" id="IPR037079">
    <property type="entry name" value="AF2212/PG0164-like_sf"/>
</dbReference>